<feature type="transmembrane region" description="Helical" evidence="2">
    <location>
        <begin position="570"/>
        <end position="593"/>
    </location>
</feature>
<comment type="caution">
    <text evidence="3">The sequence shown here is derived from an EMBL/GenBank/DDBJ whole genome shotgun (WGS) entry which is preliminary data.</text>
</comment>
<keyword evidence="2" id="KW-0812">Transmembrane</keyword>
<dbReference type="EMBL" id="JAVRRD010000011">
    <property type="protein sequence ID" value="KAK5053976.1"/>
    <property type="molecule type" value="Genomic_DNA"/>
</dbReference>
<name>A0AAV9NEH3_9EURO</name>
<keyword evidence="4" id="KW-1185">Reference proteome</keyword>
<evidence type="ECO:0000256" key="1">
    <source>
        <dbReference type="SAM" id="MobiDB-lite"/>
    </source>
</evidence>
<feature type="transmembrane region" description="Helical" evidence="2">
    <location>
        <begin position="236"/>
        <end position="259"/>
    </location>
</feature>
<feature type="transmembrane region" description="Helical" evidence="2">
    <location>
        <begin position="123"/>
        <end position="149"/>
    </location>
</feature>
<proteinExistence type="predicted"/>
<keyword evidence="2" id="KW-0472">Membrane</keyword>
<feature type="compositionally biased region" description="Polar residues" evidence="1">
    <location>
        <begin position="18"/>
        <end position="36"/>
    </location>
</feature>
<evidence type="ECO:0000313" key="4">
    <source>
        <dbReference type="Proteomes" id="UP001358417"/>
    </source>
</evidence>
<dbReference type="AlphaFoldDB" id="A0AAV9NEH3"/>
<sequence>MQFSNSLAGSDPYDRLSTPKSGRNNHTTKSQPQVDVQSGKGSGEGLAYTGFSGDILPKAPKRRRTSNSFYSVWSNTKEFAVSHFTVPKAAAPWEHELSEKQNGLQPPSDTVRYFDHRRQRLRLFVNSAFQLFVTMFLAAAMAATLYGFSTLDYGITDTQKRLFNALVTGLSLVLGFNVASSLKGYSQMMRWRFLASGYRTIQDFELVLQCDSQSKTFRLIWGGRTRGRFWPNKTQLLAFWWIFFFTAVQVIIAMLGLTYSIDVSEKYVSLTNGTVSAVNVSFIGDANFGYIDASELSDADPVQIQGATANSLGITGQNYGIVTQPFDLDQTWAQSYYTDQEESMYWYRFVDRAVAKWDNAVSSGRTINATSSCVELNITYGGYAGYQTDNLTIMNWLDWVAQDGTPMSYWVDQTASGCTTWMANMTGDCGPRCFQVYALQSADNFTVTKPRLWDCQSHVSIVDGVEYYQNSDVYRMPDFQAQLFAGAIGLSGFVTTSTNDTDDVDDLQMVRYPIDSPWSPSSDYEAEDMARLLRSFTAGAISAFDDIGPRMNVTGNSPGPAQVVNVKWKFSLLILAGVPLFQVLVLLLVIAFANKAIIKDTSHLSMARLLRPLVEKLGDGGCLLTGDEIAEKLGNVKVIYGVRDPGVGNVPAPGVGDTGDVRHLDILEEAEGFGYRRGRMPVGMYDGMYPSRRDRSFEVQEDDGGTDGETVGLLSDEGRASNVEAHDRDGMWWKTRPQARQRHSQRRLSI</sequence>
<protein>
    <submittedName>
        <fullName evidence="3">Uncharacterized protein</fullName>
    </submittedName>
</protein>
<dbReference type="Proteomes" id="UP001358417">
    <property type="component" value="Unassembled WGS sequence"/>
</dbReference>
<evidence type="ECO:0000256" key="2">
    <source>
        <dbReference type="SAM" id="Phobius"/>
    </source>
</evidence>
<evidence type="ECO:0000313" key="3">
    <source>
        <dbReference type="EMBL" id="KAK5053976.1"/>
    </source>
</evidence>
<gene>
    <name evidence="3" type="ORF">LTR84_001938</name>
</gene>
<feature type="transmembrane region" description="Helical" evidence="2">
    <location>
        <begin position="161"/>
        <end position="182"/>
    </location>
</feature>
<keyword evidence="2" id="KW-1133">Transmembrane helix</keyword>
<accession>A0AAV9NEH3</accession>
<feature type="region of interest" description="Disordered" evidence="1">
    <location>
        <begin position="1"/>
        <end position="42"/>
    </location>
</feature>
<dbReference type="RefSeq" id="XP_064707101.1">
    <property type="nucleotide sequence ID" value="XM_064845556.1"/>
</dbReference>
<dbReference type="GeneID" id="89970154"/>
<organism evidence="3 4">
    <name type="scientific">Exophiala bonariae</name>
    <dbReference type="NCBI Taxonomy" id="1690606"/>
    <lineage>
        <taxon>Eukaryota</taxon>
        <taxon>Fungi</taxon>
        <taxon>Dikarya</taxon>
        <taxon>Ascomycota</taxon>
        <taxon>Pezizomycotina</taxon>
        <taxon>Eurotiomycetes</taxon>
        <taxon>Chaetothyriomycetidae</taxon>
        <taxon>Chaetothyriales</taxon>
        <taxon>Herpotrichiellaceae</taxon>
        <taxon>Exophiala</taxon>
    </lineage>
</organism>
<reference evidence="3 4" key="1">
    <citation type="submission" date="2023-08" db="EMBL/GenBank/DDBJ databases">
        <title>Black Yeasts Isolated from many extreme environments.</title>
        <authorList>
            <person name="Coleine C."/>
            <person name="Stajich J.E."/>
            <person name="Selbmann L."/>
        </authorList>
    </citation>
    <scope>NUCLEOTIDE SEQUENCE [LARGE SCALE GENOMIC DNA]</scope>
    <source>
        <strain evidence="3 4">CCFEE 5792</strain>
    </source>
</reference>